<organism evidence="10 11">
    <name type="scientific">Flaviflexus equikiangi</name>
    <dbReference type="NCBI Taxonomy" id="2758573"/>
    <lineage>
        <taxon>Bacteria</taxon>
        <taxon>Bacillati</taxon>
        <taxon>Actinomycetota</taxon>
        <taxon>Actinomycetes</taxon>
        <taxon>Actinomycetales</taxon>
        <taxon>Actinomycetaceae</taxon>
        <taxon>Flaviflexus</taxon>
    </lineage>
</organism>
<feature type="transmembrane region" description="Helical" evidence="8">
    <location>
        <begin position="62"/>
        <end position="84"/>
    </location>
</feature>
<dbReference type="EMBL" id="JAFFJS010000006">
    <property type="protein sequence ID" value="MBM9434024.1"/>
    <property type="molecule type" value="Genomic_DNA"/>
</dbReference>
<comment type="subcellular location">
    <subcellularLocation>
        <location evidence="1">Cell inner membrane</location>
        <topology evidence="1">Multi-pass membrane protein</topology>
    </subcellularLocation>
    <subcellularLocation>
        <location evidence="8">Cell membrane</location>
        <topology evidence="8">Multi-pass membrane protein</topology>
    </subcellularLocation>
</comment>
<evidence type="ECO:0000259" key="9">
    <source>
        <dbReference type="PROSITE" id="PS50928"/>
    </source>
</evidence>
<dbReference type="Proteomes" id="UP000705983">
    <property type="component" value="Unassembled WGS sequence"/>
</dbReference>
<dbReference type="PROSITE" id="PS50928">
    <property type="entry name" value="ABC_TM1"/>
    <property type="match status" value="2"/>
</dbReference>
<dbReference type="Gene3D" id="1.10.3720.10">
    <property type="entry name" value="MetI-like"/>
    <property type="match status" value="2"/>
</dbReference>
<feature type="transmembrane region" description="Helical" evidence="8">
    <location>
        <begin position="235"/>
        <end position="257"/>
    </location>
</feature>
<feature type="transmembrane region" description="Helical" evidence="8">
    <location>
        <begin position="7"/>
        <end position="25"/>
    </location>
</feature>
<evidence type="ECO:0000313" key="11">
    <source>
        <dbReference type="Proteomes" id="UP000705983"/>
    </source>
</evidence>
<feature type="domain" description="ABC transmembrane type-1" evidence="9">
    <location>
        <begin position="58"/>
        <end position="253"/>
    </location>
</feature>
<dbReference type="RefSeq" id="WP_187997075.1">
    <property type="nucleotide sequence ID" value="NZ_JACEXG010000006.1"/>
</dbReference>
<keyword evidence="5 8" id="KW-0812">Transmembrane</keyword>
<keyword evidence="4" id="KW-0997">Cell inner membrane</keyword>
<dbReference type="Pfam" id="PF00528">
    <property type="entry name" value="BPD_transp_1"/>
    <property type="match status" value="1"/>
</dbReference>
<protein>
    <submittedName>
        <fullName evidence="10">Iron ABC transporter permease</fullName>
    </submittedName>
</protein>
<evidence type="ECO:0000256" key="7">
    <source>
        <dbReference type="ARBA" id="ARBA00023136"/>
    </source>
</evidence>
<evidence type="ECO:0000256" key="3">
    <source>
        <dbReference type="ARBA" id="ARBA00022475"/>
    </source>
</evidence>
<feature type="transmembrane region" description="Helical" evidence="8">
    <location>
        <begin position="96"/>
        <end position="117"/>
    </location>
</feature>
<feature type="transmembrane region" description="Helical" evidence="8">
    <location>
        <begin position="341"/>
        <end position="361"/>
    </location>
</feature>
<dbReference type="SUPFAM" id="SSF161098">
    <property type="entry name" value="MetI-like"/>
    <property type="match status" value="2"/>
</dbReference>
<sequence length="540" mass="56530">MTAWRTAWTAAVILPVAFLAVFFLYPTGTMLWRGIWDGGFDLEGMVEVMTSRRTWLVTGQTLVQAALGTIGAILVGVPGAYILYRCSFPFQKAARALATIPFVLPTVVVGVAFRSLLGRGGTLEFLGLDQTIIAVILALVFFNYAVVVRTVGSMWQSLDPQAVQAARTLGASPRRAFLTVTLPQLAPAIASSGAIVFLFCSTSYGLVRTLGSPGYGTLETEIWRQSTSLLDNRTAAILSLLQIVIVIATLLVSERLSSRVGRLNLRNHHTTPLTKGDVIPAGITALTILTLIAAPLLSLIARSFRVGDGWGLENYRLLRTSGTGFAGGATVVEAIGNSLRIGLIATVLSLIIGIPLALVLSRSVRGPAAAGQSVLAGAILLPLGVSAVTVGFGFSIALDSPPLDLRNSPLLVPIAQAVVALPLVVRSLTPTLSAIAPGRREAAATLGASPWRVLATIDGPFLLRGLGVAVGFAYATSLGEFGATSFLARPDNQTLPVMIVRLLGRPGESNYGMAMAGAVVLALLAASIMAAAEAARKDTR</sequence>
<keyword evidence="7 8" id="KW-0472">Membrane</keyword>
<feature type="transmembrane region" description="Helical" evidence="8">
    <location>
        <begin position="176"/>
        <end position="199"/>
    </location>
</feature>
<keyword evidence="6 8" id="KW-1133">Transmembrane helix</keyword>
<keyword evidence="11" id="KW-1185">Reference proteome</keyword>
<comment type="caution">
    <text evidence="10">The sequence shown here is derived from an EMBL/GenBank/DDBJ whole genome shotgun (WGS) entry which is preliminary data.</text>
</comment>
<keyword evidence="3" id="KW-1003">Cell membrane</keyword>
<evidence type="ECO:0000313" key="10">
    <source>
        <dbReference type="EMBL" id="MBM9434024.1"/>
    </source>
</evidence>
<dbReference type="InterPro" id="IPR000515">
    <property type="entry name" value="MetI-like"/>
</dbReference>
<gene>
    <name evidence="10" type="ORF">JVW63_09990</name>
</gene>
<feature type="transmembrane region" description="Helical" evidence="8">
    <location>
        <begin position="278"/>
        <end position="301"/>
    </location>
</feature>
<name>A0ABS2TL55_9ACTO</name>
<proteinExistence type="inferred from homology"/>
<keyword evidence="2 8" id="KW-0813">Transport</keyword>
<dbReference type="PANTHER" id="PTHR43357:SF4">
    <property type="entry name" value="INNER MEMBRANE ABC TRANSPORTER PERMEASE PROTEIN YDCV"/>
    <property type="match status" value="1"/>
</dbReference>
<evidence type="ECO:0000256" key="6">
    <source>
        <dbReference type="ARBA" id="ARBA00022989"/>
    </source>
</evidence>
<feature type="transmembrane region" description="Helical" evidence="8">
    <location>
        <begin position="132"/>
        <end position="155"/>
    </location>
</feature>
<evidence type="ECO:0000256" key="2">
    <source>
        <dbReference type="ARBA" id="ARBA00022448"/>
    </source>
</evidence>
<dbReference type="CDD" id="cd06261">
    <property type="entry name" value="TM_PBP2"/>
    <property type="match status" value="2"/>
</dbReference>
<evidence type="ECO:0000256" key="1">
    <source>
        <dbReference type="ARBA" id="ARBA00004429"/>
    </source>
</evidence>
<dbReference type="InterPro" id="IPR035906">
    <property type="entry name" value="MetI-like_sf"/>
</dbReference>
<feature type="transmembrane region" description="Helical" evidence="8">
    <location>
        <begin position="461"/>
        <end position="488"/>
    </location>
</feature>
<feature type="domain" description="ABC transmembrane type-1" evidence="9">
    <location>
        <begin position="335"/>
        <end position="532"/>
    </location>
</feature>
<reference evidence="11" key="1">
    <citation type="submission" date="2021-02" db="EMBL/GenBank/DDBJ databases">
        <title>Leucobacter sp. CX169.</title>
        <authorList>
            <person name="Cheng Y."/>
        </authorList>
    </citation>
    <scope>NUCLEOTIDE SEQUENCE [LARGE SCALE GENOMIC DNA]</scope>
    <source>
        <strain evidence="11">JY899</strain>
    </source>
</reference>
<evidence type="ECO:0000256" key="8">
    <source>
        <dbReference type="RuleBase" id="RU363032"/>
    </source>
</evidence>
<comment type="similarity">
    <text evidence="8">Belongs to the binding-protein-dependent transport system permease family.</text>
</comment>
<feature type="transmembrane region" description="Helical" evidence="8">
    <location>
        <begin position="410"/>
        <end position="429"/>
    </location>
</feature>
<evidence type="ECO:0000256" key="5">
    <source>
        <dbReference type="ARBA" id="ARBA00022692"/>
    </source>
</evidence>
<evidence type="ECO:0000256" key="4">
    <source>
        <dbReference type="ARBA" id="ARBA00022519"/>
    </source>
</evidence>
<accession>A0ABS2TL55</accession>
<feature type="transmembrane region" description="Helical" evidence="8">
    <location>
        <begin position="511"/>
        <end position="532"/>
    </location>
</feature>
<dbReference type="PANTHER" id="PTHR43357">
    <property type="entry name" value="INNER MEMBRANE ABC TRANSPORTER PERMEASE PROTEIN YDCV"/>
    <property type="match status" value="1"/>
</dbReference>
<feature type="transmembrane region" description="Helical" evidence="8">
    <location>
        <begin position="373"/>
        <end position="398"/>
    </location>
</feature>